<reference evidence="1" key="1">
    <citation type="submission" date="2020-08" db="EMBL/GenBank/DDBJ databases">
        <title>Multicomponent nature underlies the extraordinary mechanical properties of spider dragline silk.</title>
        <authorList>
            <person name="Kono N."/>
            <person name="Nakamura H."/>
            <person name="Mori M."/>
            <person name="Yoshida Y."/>
            <person name="Ohtoshi R."/>
            <person name="Malay A.D."/>
            <person name="Moran D.A.P."/>
            <person name="Tomita M."/>
            <person name="Numata K."/>
            <person name="Arakawa K."/>
        </authorList>
    </citation>
    <scope>NUCLEOTIDE SEQUENCE</scope>
</reference>
<evidence type="ECO:0000313" key="2">
    <source>
        <dbReference type="Proteomes" id="UP000887159"/>
    </source>
</evidence>
<sequence>MFPGVDLVCLDCRHLDFWLSPDHLLTNMRLPLAPRQKLLPSENTTNLISKELSLDPWFHKRQWLGVSGTQSTRHLA</sequence>
<dbReference type="EMBL" id="BMAU01021050">
    <property type="protein sequence ID" value="GFX88263.1"/>
    <property type="molecule type" value="Genomic_DNA"/>
</dbReference>
<keyword evidence="2" id="KW-1185">Reference proteome</keyword>
<gene>
    <name evidence="1" type="ORF">TNCV_1066791</name>
</gene>
<evidence type="ECO:0000313" key="1">
    <source>
        <dbReference type="EMBL" id="GFX88263.1"/>
    </source>
</evidence>
<organism evidence="1 2">
    <name type="scientific">Trichonephila clavipes</name>
    <name type="common">Golden silk orbweaver</name>
    <name type="synonym">Nephila clavipes</name>
    <dbReference type="NCBI Taxonomy" id="2585209"/>
    <lineage>
        <taxon>Eukaryota</taxon>
        <taxon>Metazoa</taxon>
        <taxon>Ecdysozoa</taxon>
        <taxon>Arthropoda</taxon>
        <taxon>Chelicerata</taxon>
        <taxon>Arachnida</taxon>
        <taxon>Araneae</taxon>
        <taxon>Araneomorphae</taxon>
        <taxon>Entelegynae</taxon>
        <taxon>Araneoidea</taxon>
        <taxon>Nephilidae</taxon>
        <taxon>Trichonephila</taxon>
    </lineage>
</organism>
<accession>A0A8X6UYG8</accession>
<comment type="caution">
    <text evidence="1">The sequence shown here is derived from an EMBL/GenBank/DDBJ whole genome shotgun (WGS) entry which is preliminary data.</text>
</comment>
<dbReference type="Proteomes" id="UP000887159">
    <property type="component" value="Unassembled WGS sequence"/>
</dbReference>
<protein>
    <submittedName>
        <fullName evidence="1">Uncharacterized protein</fullName>
    </submittedName>
</protein>
<dbReference type="AlphaFoldDB" id="A0A8X6UYG8"/>
<proteinExistence type="predicted"/>
<name>A0A8X6UYG8_TRICX</name>